<dbReference type="InterPro" id="IPR005877">
    <property type="entry name" value="YSIRK_signal_dom"/>
</dbReference>
<dbReference type="Proteomes" id="UP000246351">
    <property type="component" value="Unassembled WGS sequence"/>
</dbReference>
<name>A0A317Z842_STAPS</name>
<feature type="compositionally biased region" description="Polar residues" evidence="2">
    <location>
        <begin position="51"/>
        <end position="63"/>
    </location>
</feature>
<feature type="domain" description="YSIRK Gram-positive signal peptide" evidence="4">
    <location>
        <begin position="15"/>
        <end position="40"/>
    </location>
</feature>
<feature type="non-terminal residue" evidence="5">
    <location>
        <position position="144"/>
    </location>
</feature>
<protein>
    <recommendedName>
        <fullName evidence="4">YSIRK Gram-positive signal peptide domain-containing protein</fullName>
    </recommendedName>
</protein>
<gene>
    <name evidence="5" type="ORF">DD924_09215</name>
</gene>
<evidence type="ECO:0000313" key="6">
    <source>
        <dbReference type="Proteomes" id="UP000246351"/>
    </source>
</evidence>
<organism evidence="5 6">
    <name type="scientific">Staphylococcus pseudintermedius</name>
    <dbReference type="NCBI Taxonomy" id="283734"/>
    <lineage>
        <taxon>Bacteria</taxon>
        <taxon>Bacillati</taxon>
        <taxon>Bacillota</taxon>
        <taxon>Bacilli</taxon>
        <taxon>Bacillales</taxon>
        <taxon>Staphylococcaceae</taxon>
        <taxon>Staphylococcus</taxon>
        <taxon>Staphylococcus intermedius group</taxon>
    </lineage>
</organism>
<keyword evidence="3" id="KW-0812">Transmembrane</keyword>
<accession>A0A317Z842</accession>
<evidence type="ECO:0000256" key="1">
    <source>
        <dbReference type="ARBA" id="ARBA00022729"/>
    </source>
</evidence>
<evidence type="ECO:0000256" key="2">
    <source>
        <dbReference type="SAM" id="MobiDB-lite"/>
    </source>
</evidence>
<evidence type="ECO:0000313" key="5">
    <source>
        <dbReference type="EMBL" id="PWZ98236.1"/>
    </source>
</evidence>
<dbReference type="Pfam" id="PF04650">
    <property type="entry name" value="YSIRK_signal"/>
    <property type="match status" value="1"/>
</dbReference>
<evidence type="ECO:0000259" key="4">
    <source>
        <dbReference type="Pfam" id="PF04650"/>
    </source>
</evidence>
<comment type="caution">
    <text evidence="5">The sequence shown here is derived from an EMBL/GenBank/DDBJ whole genome shotgun (WGS) entry which is preliminary data.</text>
</comment>
<keyword evidence="3" id="KW-1133">Transmembrane helix</keyword>
<sequence length="144" mass="16072">MKKFKKPRRLDFLPNKLNKYSIRKFTVGTASILIGSLLYLGVQNQADASEINEQTKAETQGFTNNSLNSDEEDSSVNTVAAQQSSEQNTDVEKTAEAAPFVEEQNNDEQRTTQESNNTEKFSENKVINEELTSTEDISGESAKE</sequence>
<keyword evidence="3" id="KW-0472">Membrane</keyword>
<dbReference type="AlphaFoldDB" id="A0A317Z842"/>
<proteinExistence type="predicted"/>
<reference evidence="5 6" key="1">
    <citation type="journal article" date="2018" name="Vet. Microbiol.">
        <title>Clonal diversity and geographic distribution of methicillin-resistant Staphylococcus pseudintermedius from Australian animals: Discovery of novel sequence types.</title>
        <authorList>
            <person name="Worthing K.A."/>
            <person name="Abraham S."/>
            <person name="Coombs G.W."/>
            <person name="Pang S."/>
            <person name="Saputra S."/>
            <person name="Jordan D."/>
            <person name="Trott D.J."/>
            <person name="Norris J.M."/>
        </authorList>
    </citation>
    <scope>NUCLEOTIDE SEQUENCE [LARGE SCALE GENOMIC DNA]</scope>
    <source>
        <strain evidence="5 6">ST71 3</strain>
    </source>
</reference>
<dbReference type="NCBIfam" id="TIGR01168">
    <property type="entry name" value="YSIRK_signal"/>
    <property type="match status" value="1"/>
</dbReference>
<evidence type="ECO:0000256" key="3">
    <source>
        <dbReference type="SAM" id="Phobius"/>
    </source>
</evidence>
<feature type="region of interest" description="Disordered" evidence="2">
    <location>
        <begin position="51"/>
        <end position="144"/>
    </location>
</feature>
<feature type="compositionally biased region" description="Polar residues" evidence="2">
    <location>
        <begin position="78"/>
        <end position="88"/>
    </location>
</feature>
<dbReference type="EMBL" id="QEIV01000846">
    <property type="protein sequence ID" value="PWZ98236.1"/>
    <property type="molecule type" value="Genomic_DNA"/>
</dbReference>
<feature type="transmembrane region" description="Helical" evidence="3">
    <location>
        <begin position="21"/>
        <end position="42"/>
    </location>
</feature>
<keyword evidence="1" id="KW-0732">Signal</keyword>